<name>A0A9W6BQ60_9CHLO</name>
<dbReference type="Proteomes" id="UP001165080">
    <property type="component" value="Unassembled WGS sequence"/>
</dbReference>
<dbReference type="Gene3D" id="3.40.50.1820">
    <property type="entry name" value="alpha/beta hydrolase"/>
    <property type="match status" value="1"/>
</dbReference>
<evidence type="ECO:0000259" key="3">
    <source>
        <dbReference type="Pfam" id="PF00561"/>
    </source>
</evidence>
<dbReference type="EMBL" id="BRXU01000015">
    <property type="protein sequence ID" value="GLC56269.1"/>
    <property type="molecule type" value="Genomic_DNA"/>
</dbReference>
<comment type="similarity">
    <text evidence="2">Belongs to the AB hydrolase superfamily. Epoxide hydrolase family.</text>
</comment>
<protein>
    <recommendedName>
        <fullName evidence="3">AB hydrolase-1 domain-containing protein</fullName>
    </recommendedName>
</protein>
<dbReference type="AlphaFoldDB" id="A0A9W6BQ60"/>
<evidence type="ECO:0000256" key="1">
    <source>
        <dbReference type="ARBA" id="ARBA00022801"/>
    </source>
</evidence>
<dbReference type="OrthoDB" id="7130006at2759"/>
<dbReference type="PANTHER" id="PTHR43329">
    <property type="entry name" value="EPOXIDE HYDROLASE"/>
    <property type="match status" value="1"/>
</dbReference>
<dbReference type="PRINTS" id="PR00111">
    <property type="entry name" value="ABHYDROLASE"/>
</dbReference>
<feature type="domain" description="AB hydrolase-1" evidence="3">
    <location>
        <begin position="124"/>
        <end position="226"/>
    </location>
</feature>
<evidence type="ECO:0000313" key="4">
    <source>
        <dbReference type="EMBL" id="GLC56269.1"/>
    </source>
</evidence>
<keyword evidence="5" id="KW-1185">Reference proteome</keyword>
<dbReference type="InterPro" id="IPR029058">
    <property type="entry name" value="AB_hydrolase_fold"/>
</dbReference>
<organism evidence="4 5">
    <name type="scientific">Pleodorina starrii</name>
    <dbReference type="NCBI Taxonomy" id="330485"/>
    <lineage>
        <taxon>Eukaryota</taxon>
        <taxon>Viridiplantae</taxon>
        <taxon>Chlorophyta</taxon>
        <taxon>core chlorophytes</taxon>
        <taxon>Chlorophyceae</taxon>
        <taxon>CS clade</taxon>
        <taxon>Chlamydomonadales</taxon>
        <taxon>Volvocaceae</taxon>
        <taxon>Pleodorina</taxon>
    </lineage>
</organism>
<proteinExistence type="inferred from homology"/>
<gene>
    <name evidence="4" type="primary">PLEST008879</name>
    <name evidence="4" type="ORF">PLESTB_001086500</name>
</gene>
<evidence type="ECO:0000256" key="2">
    <source>
        <dbReference type="ARBA" id="ARBA00038334"/>
    </source>
</evidence>
<dbReference type="SUPFAM" id="SSF53474">
    <property type="entry name" value="alpha/beta-Hydrolases"/>
    <property type="match status" value="1"/>
</dbReference>
<dbReference type="InterPro" id="IPR000639">
    <property type="entry name" value="Epox_hydrolase-like"/>
</dbReference>
<dbReference type="PRINTS" id="PR00412">
    <property type="entry name" value="EPOXHYDRLASE"/>
</dbReference>
<dbReference type="GO" id="GO:0016787">
    <property type="term" value="F:hydrolase activity"/>
    <property type="evidence" value="ECO:0007669"/>
    <property type="project" value="UniProtKB-KW"/>
</dbReference>
<dbReference type="Pfam" id="PF00561">
    <property type="entry name" value="Abhydrolase_1"/>
    <property type="match status" value="1"/>
</dbReference>
<evidence type="ECO:0000313" key="5">
    <source>
        <dbReference type="Proteomes" id="UP001165080"/>
    </source>
</evidence>
<keyword evidence="1" id="KW-0378">Hydrolase</keyword>
<comment type="caution">
    <text evidence="4">The sequence shown here is derived from an EMBL/GenBank/DDBJ whole genome shotgun (WGS) entry which is preliminary data.</text>
</comment>
<accession>A0A9W6BQ60</accession>
<dbReference type="InterPro" id="IPR000073">
    <property type="entry name" value="AB_hydrolase_1"/>
</dbReference>
<reference evidence="4 5" key="1">
    <citation type="journal article" date="2023" name="Commun. Biol.">
        <title>Reorganization of the ancestral sex-determining regions during the evolution of trioecy in Pleodorina starrii.</title>
        <authorList>
            <person name="Takahashi K."/>
            <person name="Suzuki S."/>
            <person name="Kawai-Toyooka H."/>
            <person name="Yamamoto K."/>
            <person name="Hamaji T."/>
            <person name="Ootsuki R."/>
            <person name="Yamaguchi H."/>
            <person name="Kawachi M."/>
            <person name="Higashiyama T."/>
            <person name="Nozaki H."/>
        </authorList>
    </citation>
    <scope>NUCLEOTIDE SEQUENCE [LARGE SCALE GENOMIC DNA]</scope>
    <source>
        <strain evidence="4 5">NIES-4479</strain>
    </source>
</reference>
<sequence length="406" mass="44526">MTGTVASPPPWSPSERTAAGIAPVPYKRATIVEGVRSVSGLLRALRYLVFLPGMWGLLLATLLREFILSPSAFLSRKPRPRRPEDVPLPAESAAGLAGLMHEQLDVGGGVKLHAASFGRQPDKPLLLLLHGFPECWYSWRRVMADFRNDFEVVALDTRGCGWSDKPEGISSYTPERLSADVAAVVSALGRTRCTLVGHDWGGAVAWVAAGRYPGLVERLVVLAAPHWLLYKRNLTGRQMAASSYFLTFQMPILPELAFTHHDAKLLSDIWLRPGPGAPRRPGALTAGDVEVYKAALLQPGTPTASLNYYRALLAGDLGLLPFHREVDRALRRQLDMPVLVVWGEKDNALLTSNLIGLAEVAPKSEIHILSNCSHWIQSDQPEELRRVLADWLADNPLAQQGQGERS</sequence>